<dbReference type="EMBL" id="MK770119">
    <property type="protein sequence ID" value="QCW23754.1"/>
    <property type="molecule type" value="Genomic_DNA"/>
</dbReference>
<protein>
    <submittedName>
        <fullName evidence="4">Distal tail protein</fullName>
    </submittedName>
</protein>
<accession>A0A4Y5P1A8</accession>
<dbReference type="Pfam" id="PF21425">
    <property type="entry name" value="DTP-pb9_A-dom_N"/>
    <property type="match status" value="1"/>
</dbReference>
<dbReference type="InterPro" id="IPR048416">
    <property type="entry name" value="DTP-pb9_A-dom_C"/>
</dbReference>
<organism evidence="4 5">
    <name type="scientific">Pantoea phage vB_PagS_AAS21</name>
    <dbReference type="NCBI Taxonomy" id="2575261"/>
    <lineage>
        <taxon>Viruses</taxon>
        <taxon>Duplodnaviria</taxon>
        <taxon>Heunggongvirae</taxon>
        <taxon>Uroviricota</taxon>
        <taxon>Caudoviricetes</taxon>
        <taxon>Demerecviridae</taxon>
        <taxon>Keyvirus</taxon>
        <taxon>Keyvirus AAS21</taxon>
    </lineage>
</organism>
<dbReference type="Gene3D" id="2.40.30.290">
    <property type="match status" value="1"/>
</dbReference>
<dbReference type="Proteomes" id="UP000308921">
    <property type="component" value="Segment"/>
</dbReference>
<dbReference type="Gene3D" id="3.30.200.190">
    <property type="match status" value="1"/>
</dbReference>
<keyword evidence="5" id="KW-1185">Reference proteome</keyword>
<evidence type="ECO:0000313" key="4">
    <source>
        <dbReference type="EMBL" id="QCW23754.1"/>
    </source>
</evidence>
<feature type="domain" description="Distal tail protein pb9 A" evidence="2">
    <location>
        <begin position="4"/>
        <end position="86"/>
    </location>
</feature>
<evidence type="ECO:0000259" key="1">
    <source>
        <dbReference type="Pfam" id="PF21424"/>
    </source>
</evidence>
<feature type="domain" description="Distal tail protein pb9 B" evidence="3">
    <location>
        <begin position="87"/>
        <end position="171"/>
    </location>
</feature>
<dbReference type="InterPro" id="IPR048415">
    <property type="entry name" value="DTP-pb9_B-dom"/>
</dbReference>
<evidence type="ECO:0000259" key="3">
    <source>
        <dbReference type="Pfam" id="PF21430"/>
    </source>
</evidence>
<reference evidence="4 5" key="1">
    <citation type="submission" date="2019-04" db="EMBL/GenBank/DDBJ databases">
        <title>Complete genome sequence of Pantoea bacteriophage vB_PagS_AAS21.</title>
        <authorList>
            <person name="Truncaite L."/>
            <person name="Simoliuniene M."/>
            <person name="Zajanckauskaite A."/>
            <person name="Meskys R."/>
            <person name="Simoliunas E."/>
        </authorList>
    </citation>
    <scope>NUCLEOTIDE SEQUENCE [LARGE SCALE GENOMIC DNA]</scope>
</reference>
<feature type="domain" description="Distal tail protein pb9 A" evidence="1">
    <location>
        <begin position="173"/>
        <end position="204"/>
    </location>
</feature>
<dbReference type="Pfam" id="PF21424">
    <property type="entry name" value="DTP-pb9_A-dom_C"/>
    <property type="match status" value="1"/>
</dbReference>
<sequence length="204" mass="22340">MARLPDPFTNPEIALGFTSASLIDNEPLIRDELPNGKVLESKVSAQYWGLDISYPDMFPEEFKFLDAFVAEYKRTGGYIEVLLPQYETFRVRGNTGSTSIPGGQRGSALTINGVNTLSGVPKPGDLFQLSSHPKVYKITVVVNNGSNWVLGLYPDLFTTTNGSEKPVFNGILFRTKLASGETLNNNQTIDGVYTGVGLKLRESL</sequence>
<evidence type="ECO:0000313" key="5">
    <source>
        <dbReference type="Proteomes" id="UP000308921"/>
    </source>
</evidence>
<proteinExistence type="predicted"/>
<gene>
    <name evidence="4" type="ORF">AAS21_gp016</name>
</gene>
<dbReference type="InterPro" id="IPR048417">
    <property type="entry name" value="DTP-pb9_A-dom_N"/>
</dbReference>
<dbReference type="Pfam" id="PF21430">
    <property type="entry name" value="DTP-pb9_B-dom"/>
    <property type="match status" value="1"/>
</dbReference>
<name>A0A4Y5P1A8_9CAUD</name>
<evidence type="ECO:0000259" key="2">
    <source>
        <dbReference type="Pfam" id="PF21425"/>
    </source>
</evidence>